<name>A0AC54Z7B1_ORYAF</name>
<sequence>MRSKVFVLFLVLAVATIFNVECVQPRKQVDCSRYKKLPPGETRVCMQVYEPICGSDGHTYPNECFFCSEVVKTNNKLKFAHFGEC</sequence>
<protein>
    <submittedName>
        <fullName evidence="2">Serine protease inhibitor Kazal-type 9-like</fullName>
    </submittedName>
</protein>
<keyword evidence="2" id="KW-0646">Protease inhibitor</keyword>
<evidence type="ECO:0000313" key="2">
    <source>
        <dbReference type="RefSeq" id="XP_042637292.1"/>
    </source>
</evidence>
<keyword evidence="1" id="KW-1185">Reference proteome</keyword>
<reference evidence="2" key="1">
    <citation type="submission" date="2025-08" db="UniProtKB">
        <authorList>
            <consortium name="RefSeq"/>
        </authorList>
    </citation>
    <scope>IDENTIFICATION</scope>
</reference>
<gene>
    <name evidence="2" type="primary">LOC122150251</name>
</gene>
<proteinExistence type="predicted"/>
<organism evidence="1 2">
    <name type="scientific">Orycteropus afer afer</name>
    <dbReference type="NCBI Taxonomy" id="1230840"/>
    <lineage>
        <taxon>Eukaryota</taxon>
        <taxon>Metazoa</taxon>
        <taxon>Chordata</taxon>
        <taxon>Craniata</taxon>
        <taxon>Vertebrata</taxon>
        <taxon>Euteleostomi</taxon>
        <taxon>Mammalia</taxon>
        <taxon>Eutheria</taxon>
        <taxon>Afrotheria</taxon>
        <taxon>Tubulidentata</taxon>
        <taxon>Orycteropodidae</taxon>
        <taxon>Orycteropus</taxon>
    </lineage>
</organism>
<dbReference type="RefSeq" id="XP_042637292.1">
    <property type="nucleotide sequence ID" value="XM_042781358.1"/>
</dbReference>
<keyword evidence="2" id="KW-0722">Serine protease inhibitor</keyword>
<evidence type="ECO:0000313" key="1">
    <source>
        <dbReference type="Proteomes" id="UP000694850"/>
    </source>
</evidence>
<dbReference type="Proteomes" id="UP000694850">
    <property type="component" value="Unplaced"/>
</dbReference>
<accession>A0AC54Z7B1</accession>